<dbReference type="AlphaFoldDB" id="A0A381P7Z6"/>
<name>A0A381P7Z6_9ZZZZ</name>
<evidence type="ECO:0000313" key="1">
    <source>
        <dbReference type="EMBL" id="SUZ63076.1"/>
    </source>
</evidence>
<protein>
    <submittedName>
        <fullName evidence="1">Uncharacterized protein</fullName>
    </submittedName>
</protein>
<sequence>MDMKMLKTVWSLALLAAVVMVTQVQSLAAQIPDDGLSGPLEPHPAADEAIARIKSPY</sequence>
<dbReference type="EMBL" id="UINC01000907">
    <property type="protein sequence ID" value="SUZ63076.1"/>
    <property type="molecule type" value="Genomic_DNA"/>
</dbReference>
<reference evidence="1" key="1">
    <citation type="submission" date="2018-05" db="EMBL/GenBank/DDBJ databases">
        <authorList>
            <person name="Lanie J.A."/>
            <person name="Ng W.-L."/>
            <person name="Kazmierczak K.M."/>
            <person name="Andrzejewski T.M."/>
            <person name="Davidsen T.M."/>
            <person name="Wayne K.J."/>
            <person name="Tettelin H."/>
            <person name="Glass J.I."/>
            <person name="Rusch D."/>
            <person name="Podicherti R."/>
            <person name="Tsui H.-C.T."/>
            <person name="Winkler M.E."/>
        </authorList>
    </citation>
    <scope>NUCLEOTIDE SEQUENCE</scope>
</reference>
<accession>A0A381P7Z6</accession>
<gene>
    <name evidence="1" type="ORF">METZ01_LOCUS15930</name>
</gene>
<organism evidence="1">
    <name type="scientific">marine metagenome</name>
    <dbReference type="NCBI Taxonomy" id="408172"/>
    <lineage>
        <taxon>unclassified sequences</taxon>
        <taxon>metagenomes</taxon>
        <taxon>ecological metagenomes</taxon>
    </lineage>
</organism>
<proteinExistence type="predicted"/>